<dbReference type="Pfam" id="PF01844">
    <property type="entry name" value="HNH"/>
    <property type="match status" value="1"/>
</dbReference>
<evidence type="ECO:0000259" key="2">
    <source>
        <dbReference type="SMART" id="SM00507"/>
    </source>
</evidence>
<comment type="caution">
    <text evidence="3">The sequence shown here is derived from an EMBL/GenBank/DDBJ whole genome shotgun (WGS) entry which is preliminary data.</text>
</comment>
<dbReference type="GO" id="GO:0004519">
    <property type="term" value="F:endonuclease activity"/>
    <property type="evidence" value="ECO:0007669"/>
    <property type="project" value="InterPro"/>
</dbReference>
<organism evidence="3 4">
    <name type="scientific">Falsochrobactrum shanghaiense</name>
    <dbReference type="NCBI Taxonomy" id="2201899"/>
    <lineage>
        <taxon>Bacteria</taxon>
        <taxon>Pseudomonadati</taxon>
        <taxon>Pseudomonadota</taxon>
        <taxon>Alphaproteobacteria</taxon>
        <taxon>Hyphomicrobiales</taxon>
        <taxon>Brucellaceae</taxon>
        <taxon>Falsochrobactrum</taxon>
    </lineage>
</organism>
<proteinExistence type="predicted"/>
<feature type="region of interest" description="Disordered" evidence="1">
    <location>
        <begin position="79"/>
        <end position="126"/>
    </location>
</feature>
<gene>
    <name evidence="3" type="ORF">DKP76_11665</name>
</gene>
<dbReference type="InterPro" id="IPR002711">
    <property type="entry name" value="HNH"/>
</dbReference>
<dbReference type="RefSeq" id="WP_109706849.1">
    <property type="nucleotide sequence ID" value="NZ_QGDB01000004.1"/>
</dbReference>
<keyword evidence="4" id="KW-1185">Reference proteome</keyword>
<dbReference type="GO" id="GO:0003676">
    <property type="term" value="F:nucleic acid binding"/>
    <property type="evidence" value="ECO:0007669"/>
    <property type="project" value="InterPro"/>
</dbReference>
<feature type="domain" description="HNH nuclease" evidence="2">
    <location>
        <begin position="11"/>
        <end position="64"/>
    </location>
</feature>
<dbReference type="CDD" id="cd00085">
    <property type="entry name" value="HNHc"/>
    <property type="match status" value="1"/>
</dbReference>
<dbReference type="InterPro" id="IPR003615">
    <property type="entry name" value="HNH_nuc"/>
</dbReference>
<evidence type="ECO:0000256" key="1">
    <source>
        <dbReference type="SAM" id="MobiDB-lite"/>
    </source>
</evidence>
<sequence length="126" mass="14154">MARKSFNAKERDRLFKLYAGKCYLCDGQIDRKKERFEIEHVIPLAISDDNSDGNLRLAHAKCHLAKTATDLATIAKVKRQAGNHDGSRVKKSALAAKNKQPKRLTKQLPPRKRDIFGRPVSEGISS</sequence>
<dbReference type="EMBL" id="QGDB01000004">
    <property type="protein sequence ID" value="PWL17428.1"/>
    <property type="molecule type" value="Genomic_DNA"/>
</dbReference>
<reference evidence="3 4" key="1">
    <citation type="submission" date="2018-05" db="EMBL/GenBank/DDBJ databases">
        <title>Comparative genomic sequence analysis between strain HN4 and CCM 8460T (Falsochrobactrum ovis) will provide more evidence to prove that HN4 is a new species of Falsochrobactrum.</title>
        <authorList>
            <person name="Lyu W."/>
            <person name="Sun L."/>
            <person name="Yao L."/>
        </authorList>
    </citation>
    <scope>NUCLEOTIDE SEQUENCE [LARGE SCALE GENOMIC DNA]</scope>
    <source>
        <strain evidence="3 4">HN4</strain>
    </source>
</reference>
<dbReference type="OrthoDB" id="7993590at2"/>
<evidence type="ECO:0000313" key="3">
    <source>
        <dbReference type="EMBL" id="PWL17428.1"/>
    </source>
</evidence>
<protein>
    <recommendedName>
        <fullName evidence="2">HNH nuclease domain-containing protein</fullName>
    </recommendedName>
</protein>
<dbReference type="Gene3D" id="1.10.30.50">
    <property type="match status" value="1"/>
</dbReference>
<dbReference type="SMART" id="SM00507">
    <property type="entry name" value="HNHc"/>
    <property type="match status" value="1"/>
</dbReference>
<accession>A0A316J8D5</accession>
<name>A0A316J8D5_9HYPH</name>
<evidence type="ECO:0000313" key="4">
    <source>
        <dbReference type="Proteomes" id="UP000245865"/>
    </source>
</evidence>
<dbReference type="Proteomes" id="UP000245865">
    <property type="component" value="Unassembled WGS sequence"/>
</dbReference>
<dbReference type="AlphaFoldDB" id="A0A316J8D5"/>
<dbReference type="GO" id="GO:0008270">
    <property type="term" value="F:zinc ion binding"/>
    <property type="evidence" value="ECO:0007669"/>
    <property type="project" value="InterPro"/>
</dbReference>